<reference evidence="1" key="1">
    <citation type="submission" date="2022-12" db="EMBL/GenBank/DDBJ databases">
        <title>Polyphasic identification of a Novel Hot-Spring Cyanobacterium Ocullathermofonsia sinensis gen nov. sp. nov. and Genomic Insights on its Adaptations to the Thermal Habitat.</title>
        <authorList>
            <person name="Daroch M."/>
            <person name="Tang J."/>
            <person name="Jiang Y."/>
        </authorList>
    </citation>
    <scope>NUCLEOTIDE SEQUENCE</scope>
    <source>
        <strain evidence="1">PKUAC-SCTA174</strain>
    </source>
</reference>
<proteinExistence type="predicted"/>
<sequence>MLTQHRKPICLSFMSYDLPLWSVVETDATLYQKDLEKFHVLLTEPLIQDVSQDSSIASEHDLLTRPLPSATPRLLWLEISPYRVIMTMQGNGKFSYRHFWEQGVYGISRYWLQTETLTGSYQMRLRNFTRHLALESNPLPHQPLPHQLRVEYELWTEQLQIGHYVLNLEILH</sequence>
<dbReference type="Proteomes" id="UP001163152">
    <property type="component" value="Chromosome"/>
</dbReference>
<dbReference type="RefSeq" id="WP_268611693.1">
    <property type="nucleotide sequence ID" value="NZ_CP113797.1"/>
</dbReference>
<protein>
    <submittedName>
        <fullName evidence="1">Uncharacterized protein</fullName>
    </submittedName>
</protein>
<dbReference type="EMBL" id="CP113797">
    <property type="protein sequence ID" value="WAL61672.1"/>
    <property type="molecule type" value="Genomic_DNA"/>
</dbReference>
<organism evidence="1 2">
    <name type="scientific">Thermocoleostomius sinensis A174</name>
    <dbReference type="NCBI Taxonomy" id="2016057"/>
    <lineage>
        <taxon>Bacteria</taxon>
        <taxon>Bacillati</taxon>
        <taxon>Cyanobacteriota</taxon>
        <taxon>Cyanophyceae</taxon>
        <taxon>Oculatellales</taxon>
        <taxon>Oculatellaceae</taxon>
        <taxon>Thermocoleostomius</taxon>
    </lineage>
</organism>
<dbReference type="AlphaFoldDB" id="A0A9E8ZER2"/>
<name>A0A9E8ZER2_9CYAN</name>
<evidence type="ECO:0000313" key="2">
    <source>
        <dbReference type="Proteomes" id="UP001163152"/>
    </source>
</evidence>
<dbReference type="KEGG" id="tsin:OXH18_06730"/>
<evidence type="ECO:0000313" key="1">
    <source>
        <dbReference type="EMBL" id="WAL61672.1"/>
    </source>
</evidence>
<gene>
    <name evidence="1" type="ORF">OXH18_06730</name>
</gene>
<accession>A0A9E8ZER2</accession>
<keyword evidence="2" id="KW-1185">Reference proteome</keyword>